<evidence type="ECO:0000313" key="5">
    <source>
        <dbReference type="Proteomes" id="UP000242715"/>
    </source>
</evidence>
<dbReference type="InterPro" id="IPR024535">
    <property type="entry name" value="RHGA/B-epi-like_pectate_lyase"/>
</dbReference>
<evidence type="ECO:0000313" key="4">
    <source>
        <dbReference type="EMBL" id="GAU48609.1"/>
    </source>
</evidence>
<dbReference type="Pfam" id="PF12708">
    <property type="entry name" value="Pect-lyase_RHGA_epim"/>
    <property type="match status" value="1"/>
</dbReference>
<evidence type="ECO:0000256" key="1">
    <source>
        <dbReference type="ARBA" id="ARBA00004191"/>
    </source>
</evidence>
<dbReference type="Gene3D" id="2.160.20.10">
    <property type="entry name" value="Single-stranded right-handed beta-helix, Pectin lyase-like"/>
    <property type="match status" value="1"/>
</dbReference>
<evidence type="ECO:0000259" key="3">
    <source>
        <dbReference type="Pfam" id="PF12708"/>
    </source>
</evidence>
<keyword evidence="2" id="KW-0964">Secreted</keyword>
<reference evidence="5" key="1">
    <citation type="journal article" date="2017" name="Front. Plant Sci.">
        <title>Climate Clever Clovers: New Paradigm to Reduce the Environmental Footprint of Ruminants by Breeding Low Methanogenic Forages Utilizing Haplotype Variation.</title>
        <authorList>
            <person name="Kaur P."/>
            <person name="Appels R."/>
            <person name="Bayer P.E."/>
            <person name="Keeble-Gagnere G."/>
            <person name="Wang J."/>
            <person name="Hirakawa H."/>
            <person name="Shirasawa K."/>
            <person name="Vercoe P."/>
            <person name="Stefanova K."/>
            <person name="Durmic Z."/>
            <person name="Nichols P."/>
            <person name="Revell C."/>
            <person name="Isobe S.N."/>
            <person name="Edwards D."/>
            <person name="Erskine W."/>
        </authorList>
    </citation>
    <scope>NUCLEOTIDE SEQUENCE [LARGE SCALE GENOMIC DNA]</scope>
    <source>
        <strain evidence="5">cv. Daliak</strain>
    </source>
</reference>
<dbReference type="OrthoDB" id="1704390at2759"/>
<dbReference type="AlphaFoldDB" id="A0A2Z6PNY7"/>
<dbReference type="InterPro" id="IPR012334">
    <property type="entry name" value="Pectin_lyas_fold"/>
</dbReference>
<proteinExistence type="predicted"/>
<keyword evidence="5" id="KW-1185">Reference proteome</keyword>
<dbReference type="Proteomes" id="UP000242715">
    <property type="component" value="Unassembled WGS sequence"/>
</dbReference>
<gene>
    <name evidence="4" type="ORF">TSUD_327220</name>
</gene>
<dbReference type="SUPFAM" id="SSF51126">
    <property type="entry name" value="Pectin lyase-like"/>
    <property type="match status" value="1"/>
</dbReference>
<sequence length="362" mass="39563">MAKLKQKNLSFVLVYAVIVFMSFTSKSAIGVGETLNVVNFGAKPNGKTDSTKAILDIWTRACSSTTPTTIYVPKGKFLVDSNVDGVSIIGKGVFDGQSKPLWDCKRFMENCPMGATILGGDVTSPSLLVMEHWPYCFSPSFYRLPIRVFGSVSAWVQLLLLPRCTLHVVKPQNRRDRRSGNRKSSQQHHVLGCLATWREPDGLAKLVHSVLDNYGHAGLGSGRENIEEENSKMNTNIKQCLRKVADGHFTAAVKVLGSSGVAPYNEDTLKILEEKHPYMSPPTAPTTRFIEAPLVVEVDTVLKCIQSFPKGTSCGRDGLRAQHLLDAMCGEGSPVARDLLDAITLVVNLWLGGRCPSSLSEL</sequence>
<dbReference type="InterPro" id="IPR011050">
    <property type="entry name" value="Pectin_lyase_fold/virulence"/>
</dbReference>
<feature type="domain" description="Rhamnogalacturonase A/B/Epimerase-like pectate lyase" evidence="3">
    <location>
        <begin position="35"/>
        <end position="92"/>
    </location>
</feature>
<comment type="subcellular location">
    <subcellularLocation>
        <location evidence="1">Secreted</location>
        <location evidence="1">Cell wall</location>
    </subcellularLocation>
</comment>
<organism evidence="4 5">
    <name type="scientific">Trifolium subterraneum</name>
    <name type="common">Subterranean clover</name>
    <dbReference type="NCBI Taxonomy" id="3900"/>
    <lineage>
        <taxon>Eukaryota</taxon>
        <taxon>Viridiplantae</taxon>
        <taxon>Streptophyta</taxon>
        <taxon>Embryophyta</taxon>
        <taxon>Tracheophyta</taxon>
        <taxon>Spermatophyta</taxon>
        <taxon>Magnoliopsida</taxon>
        <taxon>eudicotyledons</taxon>
        <taxon>Gunneridae</taxon>
        <taxon>Pentapetalae</taxon>
        <taxon>rosids</taxon>
        <taxon>fabids</taxon>
        <taxon>Fabales</taxon>
        <taxon>Fabaceae</taxon>
        <taxon>Papilionoideae</taxon>
        <taxon>50 kb inversion clade</taxon>
        <taxon>NPAAA clade</taxon>
        <taxon>Hologalegina</taxon>
        <taxon>IRL clade</taxon>
        <taxon>Trifolieae</taxon>
        <taxon>Trifolium</taxon>
    </lineage>
</organism>
<keyword evidence="2" id="KW-0134">Cell wall</keyword>
<name>A0A2Z6PNY7_TRISU</name>
<evidence type="ECO:0000256" key="2">
    <source>
        <dbReference type="ARBA" id="ARBA00022512"/>
    </source>
</evidence>
<dbReference type="EMBL" id="DF974447">
    <property type="protein sequence ID" value="GAU48609.1"/>
    <property type="molecule type" value="Genomic_DNA"/>
</dbReference>
<protein>
    <recommendedName>
        <fullName evidence="3">Rhamnogalacturonase A/B/Epimerase-like pectate lyase domain-containing protein</fullName>
    </recommendedName>
</protein>
<accession>A0A2Z6PNY7</accession>